<dbReference type="EMBL" id="CABL01000016">
    <property type="protein sequence ID" value="CBH75814.1"/>
    <property type="molecule type" value="Genomic_DNA"/>
</dbReference>
<evidence type="ECO:0000256" key="1">
    <source>
        <dbReference type="ARBA" id="ARBA00006586"/>
    </source>
</evidence>
<accession>E6PH76</accession>
<evidence type="ECO:0000313" key="2">
    <source>
        <dbReference type="EMBL" id="CBH75814.1"/>
    </source>
</evidence>
<dbReference type="Gene3D" id="3.60.20.10">
    <property type="entry name" value="Glutamine Phosphoribosylpyrophosphate, subunit 1, domain 1"/>
    <property type="match status" value="2"/>
</dbReference>
<dbReference type="Pfam" id="PF01804">
    <property type="entry name" value="Penicil_amidase"/>
    <property type="match status" value="1"/>
</dbReference>
<dbReference type="SUPFAM" id="SSF56235">
    <property type="entry name" value="N-terminal nucleophile aminohydrolases (Ntn hydrolases)"/>
    <property type="match status" value="1"/>
</dbReference>
<dbReference type="InterPro" id="IPR023343">
    <property type="entry name" value="Penicillin_amidase_dom1"/>
</dbReference>
<organism evidence="2">
    <name type="scientific">mine drainage metagenome</name>
    <dbReference type="NCBI Taxonomy" id="410659"/>
    <lineage>
        <taxon>unclassified sequences</taxon>
        <taxon>metagenomes</taxon>
        <taxon>ecological metagenomes</taxon>
    </lineage>
</organism>
<dbReference type="GO" id="GO:0016811">
    <property type="term" value="F:hydrolase activity, acting on carbon-nitrogen (but not peptide) bonds, in linear amides"/>
    <property type="evidence" value="ECO:0007669"/>
    <property type="project" value="InterPro"/>
</dbReference>
<dbReference type="InterPro" id="IPR029055">
    <property type="entry name" value="Ntn_hydrolases_N"/>
</dbReference>
<gene>
    <name evidence="2" type="ORF">CARN1_1212</name>
</gene>
<dbReference type="InterPro" id="IPR002692">
    <property type="entry name" value="S45"/>
</dbReference>
<comment type="similarity">
    <text evidence="1">Belongs to the peptidase S45 family.</text>
</comment>
<protein>
    <submittedName>
        <fullName evidence="2">Putative Peptidase S45, penicillin amidase</fullName>
    </submittedName>
</protein>
<name>E6PH76_9ZZZZ</name>
<dbReference type="InterPro" id="IPR014395">
    <property type="entry name" value="Pen/GL7ACA/AHL_acylase"/>
</dbReference>
<comment type="caution">
    <text evidence="2">The sequence shown here is derived from an EMBL/GenBank/DDBJ whole genome shotgun (WGS) entry which is preliminary data.</text>
</comment>
<proteinExistence type="inferred from homology"/>
<reference evidence="2" key="1">
    <citation type="submission" date="2009-10" db="EMBL/GenBank/DDBJ databases">
        <title>Diversity of trophic interactions inside an arsenic-rich microbial ecosystem.</title>
        <authorList>
            <person name="Bertin P.N."/>
            <person name="Heinrich-Salmeron A."/>
            <person name="Pelletier E."/>
            <person name="Goulhen-Chollet F."/>
            <person name="Arsene-Ploetze F."/>
            <person name="Gallien S."/>
            <person name="Calteau A."/>
            <person name="Vallenet D."/>
            <person name="Casiot C."/>
            <person name="Chane-Woon-Ming B."/>
            <person name="Giloteaux L."/>
            <person name="Barakat M."/>
            <person name="Bonnefoy V."/>
            <person name="Bruneel O."/>
            <person name="Chandler M."/>
            <person name="Cleiss J."/>
            <person name="Duran R."/>
            <person name="Elbaz-Poulichet F."/>
            <person name="Fonknechten N."/>
            <person name="Lauga B."/>
            <person name="Mornico D."/>
            <person name="Ortet P."/>
            <person name="Schaeffer C."/>
            <person name="Siguier P."/>
            <person name="Alexander Thil Smith A."/>
            <person name="Van Dorsselaer A."/>
            <person name="Weissenbach J."/>
            <person name="Medigue C."/>
            <person name="Le Paslier D."/>
        </authorList>
    </citation>
    <scope>NUCLEOTIDE SEQUENCE</scope>
</reference>
<dbReference type="GO" id="GO:0017000">
    <property type="term" value="P:antibiotic biosynthetic process"/>
    <property type="evidence" value="ECO:0007669"/>
    <property type="project" value="InterPro"/>
</dbReference>
<dbReference type="PANTHER" id="PTHR34218">
    <property type="entry name" value="PEPTIDASE S45 PENICILLIN AMIDASE"/>
    <property type="match status" value="1"/>
</dbReference>
<dbReference type="AlphaFoldDB" id="E6PH76"/>
<sequence length="719" mass="77782">MLLLRRTALTLAALLGVLLLAVALYAGNVLLGMHARARYSGEIHGLALKAPVRILRDARGVPHIIAAHQSDLFFAEGYAEGEDRLFQLDLIRRFVLGKLAALLGPSLVPVDEGSRAIPVAAIVAKQWAALSPREKLLLQRFADGVNAAAARNPLPVEFRLLLARPPKWTAQDSLAVGMATVIELTDTWNDIANRGPHAPLSDPCYDAPVTDGLAGIADPHHCNALALRQTLVAEFRDPKAALGSNEWAAGAAHTRSGRALLENDPHLRLGIPGVWYLVDLRAPGYHAAGATLAGTPGVILGHNASIAWGATNGTTAGLEVFNAPAKLPPGRWVRERIHVRFGKTVTARYWRGAREFGVVMPARGMVLVRWPAYENPASPLPAFDALDRAGSMAAALRALRRYPGPTQNFVIADTHGNATYQLAGIIPADPLWGRRFHSAAALAKHYGLVRFSELPHVAPSRNAVVWTANNKMYGAGYPLRLSAQFAPPYRAYRIATLLRARKRYSIAYFARMEMDVYSPAERALARIAAHHAWPQNVGAEARLLAALRTWNGDIAPNSLGATAAVTLRRALVQWTQQPFMDDEMSERAGATPALGGALQLAARERPQLVPWSIAGAVTVRHPLAALGARFLDGSRFAGDGDGFVIHVQRQGFSQSFRAVWEPGAWDRGGITIPQGESGEPGSPWYTNESRAWIAGKLLPMPWSRAAVRAATRYTLTLSP</sequence>
<dbReference type="PANTHER" id="PTHR34218:SF4">
    <property type="entry name" value="ACYL-HOMOSERINE LACTONE ACYLASE QUIP"/>
    <property type="match status" value="1"/>
</dbReference>
<dbReference type="Gene3D" id="1.10.439.10">
    <property type="entry name" value="Penicillin Amidohydrolase, domain 1"/>
    <property type="match status" value="1"/>
</dbReference>
<dbReference type="PIRSF" id="PIRSF001227">
    <property type="entry name" value="Pen_acylase"/>
    <property type="match status" value="1"/>
</dbReference>